<evidence type="ECO:0000313" key="12">
    <source>
        <dbReference type="Proteomes" id="UP000253472"/>
    </source>
</evidence>
<dbReference type="Proteomes" id="UP000253472">
    <property type="component" value="Unassembled WGS sequence"/>
</dbReference>
<keyword evidence="12" id="KW-1185">Reference proteome</keyword>
<evidence type="ECO:0000256" key="9">
    <source>
        <dbReference type="SAM" id="MobiDB-lite"/>
    </source>
</evidence>
<feature type="active site" description="Proton acceptor" evidence="6">
    <location>
        <position position="367"/>
    </location>
</feature>
<dbReference type="STRING" id="5486.A0A367YCU3"/>
<dbReference type="GO" id="GO:0016829">
    <property type="term" value="F:lyase activity"/>
    <property type="evidence" value="ECO:0007669"/>
    <property type="project" value="UniProtKB-KW"/>
</dbReference>
<dbReference type="InterPro" id="IPR020848">
    <property type="entry name" value="AP_endonuclease_F1_CS"/>
</dbReference>
<keyword evidence="4" id="KW-0378">Hydrolase</keyword>
<feature type="binding site" evidence="7">
    <location>
        <position position="30"/>
    </location>
    <ligand>
        <name>Mg(2+)</name>
        <dbReference type="ChEBI" id="CHEBI:18420"/>
        <label>1</label>
    </ligand>
</feature>
<evidence type="ECO:0000256" key="4">
    <source>
        <dbReference type="ARBA" id="ARBA00022801"/>
    </source>
</evidence>
<dbReference type="GO" id="GO:0046872">
    <property type="term" value="F:metal ion binding"/>
    <property type="evidence" value="ECO:0007669"/>
    <property type="project" value="UniProtKB-KW"/>
</dbReference>
<keyword evidence="5 7" id="KW-0460">Magnesium</keyword>
<sequence>MDKDILSQEPFTKITAKSKGDSTIRYITFNVNGVKTIFNYHPWNKFNQDYNALFNLLHADIITLQELKLSESTIQQAKNIAHLKDFKSFISLPATKKGYSGVGLFIRNPPEGKNAKHLTVIKAEEGITGWLCSRNGEKVPYRELNDNIGGYTDFDLQLGQFLDSEGRCVVVELADNTVIFAVYCPANSQRTYEGELFRLTFMKLLLERCRNLQAMGKKVVVMGDININLDLIDNAEGIELGIKDNSVRMALTGHRFESINYEECVKFKSSLDARILLNKYVYRTMWQDLTTDGKEHNKDDEGKQFLYDTTRYVQGRRMKMYTVWNTLTNSREVNYGSRIDLILFSDEAMVRNVSQADIWPCILGSDHCPVFTDCDVVTSNDDDEEEDNVLEVPGKLNFEAKHHFKLDKTRDITSLFGPKKPKKATGKDTSSSSSESSTPKPETSSQESSQKPKYVYKSRKVEKPEKKKQNKNKSISNYFK</sequence>
<evidence type="ECO:0000256" key="3">
    <source>
        <dbReference type="ARBA" id="ARBA00022723"/>
    </source>
</evidence>
<feature type="region of interest" description="Disordered" evidence="9">
    <location>
        <begin position="413"/>
        <end position="480"/>
    </location>
</feature>
<dbReference type="GO" id="GO:0003677">
    <property type="term" value="F:DNA binding"/>
    <property type="evidence" value="ECO:0007669"/>
    <property type="project" value="InterPro"/>
</dbReference>
<feature type="active site" description="Proton donor/acceptor" evidence="6">
    <location>
        <position position="224"/>
    </location>
</feature>
<dbReference type="Gene3D" id="3.60.10.10">
    <property type="entry name" value="Endonuclease/exonuclease/phosphatase"/>
    <property type="match status" value="1"/>
</dbReference>
<comment type="caution">
    <text evidence="11">The sequence shown here is derived from an EMBL/GenBank/DDBJ whole genome shotgun (WGS) entry which is preliminary data.</text>
</comment>
<dbReference type="GO" id="GO:0008081">
    <property type="term" value="F:phosphoric diester hydrolase activity"/>
    <property type="evidence" value="ECO:0007669"/>
    <property type="project" value="TreeGrafter"/>
</dbReference>
<feature type="domain" description="Endonuclease/exonuclease/phosphatase" evidence="10">
    <location>
        <begin position="27"/>
        <end position="367"/>
    </location>
</feature>
<keyword evidence="3 7" id="KW-0479">Metal-binding</keyword>
<dbReference type="SUPFAM" id="SSF56219">
    <property type="entry name" value="DNase I-like"/>
    <property type="match status" value="1"/>
</dbReference>
<dbReference type="GO" id="GO:0008311">
    <property type="term" value="F:double-stranded DNA 3'-5' DNA exonuclease activity"/>
    <property type="evidence" value="ECO:0007669"/>
    <property type="project" value="TreeGrafter"/>
</dbReference>
<organism evidence="11 12">
    <name type="scientific">Candida viswanathii</name>
    <dbReference type="NCBI Taxonomy" id="5486"/>
    <lineage>
        <taxon>Eukaryota</taxon>
        <taxon>Fungi</taxon>
        <taxon>Dikarya</taxon>
        <taxon>Ascomycota</taxon>
        <taxon>Saccharomycotina</taxon>
        <taxon>Pichiomycetes</taxon>
        <taxon>Debaryomycetaceae</taxon>
        <taxon>Candida/Lodderomyces clade</taxon>
        <taxon>Candida</taxon>
    </lineage>
</organism>
<reference evidence="11 12" key="1">
    <citation type="submission" date="2018-06" db="EMBL/GenBank/DDBJ databases">
        <title>Whole genome sequencing of Candida tropicalis (genome annotated by CSBL at Korea University).</title>
        <authorList>
            <person name="Ahn J."/>
        </authorList>
    </citation>
    <scope>NUCLEOTIDE SEQUENCE [LARGE SCALE GENOMIC DNA]</scope>
    <source>
        <strain evidence="11 12">ATCC 20962</strain>
    </source>
</reference>
<dbReference type="GO" id="GO:0005634">
    <property type="term" value="C:nucleus"/>
    <property type="evidence" value="ECO:0007669"/>
    <property type="project" value="TreeGrafter"/>
</dbReference>
<evidence type="ECO:0000313" key="11">
    <source>
        <dbReference type="EMBL" id="RCK63694.1"/>
    </source>
</evidence>
<dbReference type="EMBL" id="QLNQ01000023">
    <property type="protein sequence ID" value="RCK63694.1"/>
    <property type="molecule type" value="Genomic_DNA"/>
</dbReference>
<evidence type="ECO:0000256" key="6">
    <source>
        <dbReference type="PIRSR" id="PIRSR604808-1"/>
    </source>
</evidence>
<evidence type="ECO:0000256" key="7">
    <source>
        <dbReference type="PIRSR" id="PIRSR604808-2"/>
    </source>
</evidence>
<evidence type="ECO:0000256" key="8">
    <source>
        <dbReference type="PIRSR" id="PIRSR604808-3"/>
    </source>
</evidence>
<dbReference type="AlphaFoldDB" id="A0A367YCU3"/>
<feature type="active site" evidence="6">
    <location>
        <position position="183"/>
    </location>
</feature>
<feature type="compositionally biased region" description="Low complexity" evidence="9">
    <location>
        <begin position="429"/>
        <end position="453"/>
    </location>
</feature>
<comment type="cofactor">
    <cofactor evidence="1">
        <name>Mn(2+)</name>
        <dbReference type="ChEBI" id="CHEBI:29035"/>
    </cofactor>
</comment>
<name>A0A367YCU3_9ASCO</name>
<keyword evidence="7" id="KW-0464">Manganese</keyword>
<dbReference type="InterPro" id="IPR004808">
    <property type="entry name" value="AP_endonuc_1"/>
</dbReference>
<protein>
    <submittedName>
        <fullName evidence="11">DNA-(Apurinic or apyrimidinic site) lyase 2</fullName>
    </submittedName>
</protein>
<gene>
    <name evidence="11" type="primary">APN2_1</name>
    <name evidence="11" type="ORF">Cantr_10398</name>
</gene>
<evidence type="ECO:0000256" key="2">
    <source>
        <dbReference type="ARBA" id="ARBA00007092"/>
    </source>
</evidence>
<dbReference type="PROSITE" id="PS51435">
    <property type="entry name" value="AP_NUCLEASE_F1_4"/>
    <property type="match status" value="1"/>
</dbReference>
<feature type="binding site" evidence="7">
    <location>
        <position position="224"/>
    </location>
    <ligand>
        <name>Mg(2+)</name>
        <dbReference type="ChEBI" id="CHEBI:18420"/>
        <label>1</label>
    </ligand>
</feature>
<keyword evidence="11" id="KW-0456">Lyase</keyword>
<accession>A0A367YCU3</accession>
<proteinExistence type="inferred from homology"/>
<feature type="binding site" evidence="7">
    <location>
        <position position="367"/>
    </location>
    <ligand>
        <name>Mg(2+)</name>
        <dbReference type="ChEBI" id="CHEBI:18420"/>
        <label>1</label>
    </ligand>
</feature>
<dbReference type="PANTHER" id="PTHR22748">
    <property type="entry name" value="AP ENDONUCLEASE"/>
    <property type="match status" value="1"/>
</dbReference>
<feature type="binding site" evidence="7">
    <location>
        <position position="66"/>
    </location>
    <ligand>
        <name>Mg(2+)</name>
        <dbReference type="ChEBI" id="CHEBI:18420"/>
        <label>1</label>
    </ligand>
</feature>
<dbReference type="PANTHER" id="PTHR22748:SF4">
    <property type="entry name" value="DNA-(APURINIC OR APYRIMIDINIC SITE) ENDONUCLEASE 2"/>
    <property type="match status" value="1"/>
</dbReference>
<comment type="cofactor">
    <cofactor evidence="7">
        <name>Mg(2+)</name>
        <dbReference type="ChEBI" id="CHEBI:18420"/>
    </cofactor>
    <cofactor evidence="7">
        <name>Mn(2+)</name>
        <dbReference type="ChEBI" id="CHEBI:29035"/>
    </cofactor>
    <text evidence="7">Probably binds two magnesium or manganese ions per subunit.</text>
</comment>
<evidence type="ECO:0000259" key="10">
    <source>
        <dbReference type="Pfam" id="PF03372"/>
    </source>
</evidence>
<dbReference type="OrthoDB" id="391817at2759"/>
<dbReference type="InterPro" id="IPR005135">
    <property type="entry name" value="Endo/exonuclease/phosphatase"/>
</dbReference>
<feature type="binding site" evidence="7">
    <location>
        <position position="366"/>
    </location>
    <ligand>
        <name>Mg(2+)</name>
        <dbReference type="ChEBI" id="CHEBI:18420"/>
        <label>1</label>
    </ligand>
</feature>
<feature type="site" description="Transition state stabilizer" evidence="8">
    <location>
        <position position="226"/>
    </location>
</feature>
<dbReference type="Pfam" id="PF03372">
    <property type="entry name" value="Exo_endo_phos"/>
    <property type="match status" value="1"/>
</dbReference>
<comment type="similarity">
    <text evidence="2">Belongs to the DNA repair enzymes AP/ExoA family.</text>
</comment>
<evidence type="ECO:0000256" key="1">
    <source>
        <dbReference type="ARBA" id="ARBA00001936"/>
    </source>
</evidence>
<evidence type="ECO:0000256" key="5">
    <source>
        <dbReference type="ARBA" id="ARBA00022842"/>
    </source>
</evidence>
<dbReference type="InterPro" id="IPR036691">
    <property type="entry name" value="Endo/exonu/phosph_ase_sf"/>
</dbReference>
<dbReference type="GO" id="GO:0006284">
    <property type="term" value="P:base-excision repair"/>
    <property type="evidence" value="ECO:0007669"/>
    <property type="project" value="TreeGrafter"/>
</dbReference>
<feature type="site" description="Important for catalytic activity" evidence="8">
    <location>
        <position position="340"/>
    </location>
</feature>
<feature type="site" description="Interaction with DNA substrate" evidence="8">
    <location>
        <position position="367"/>
    </location>
</feature>
<dbReference type="GO" id="GO:0003906">
    <property type="term" value="F:DNA-(apurinic or apyrimidinic site) endonuclease activity"/>
    <property type="evidence" value="ECO:0007669"/>
    <property type="project" value="TreeGrafter"/>
</dbReference>
<dbReference type="PROSITE" id="PS00728">
    <property type="entry name" value="AP_NUCLEASE_F1_3"/>
    <property type="match status" value="1"/>
</dbReference>
<feature type="binding site" evidence="7">
    <location>
        <position position="226"/>
    </location>
    <ligand>
        <name>Mg(2+)</name>
        <dbReference type="ChEBI" id="CHEBI:18420"/>
        <label>1</label>
    </ligand>
</feature>